<dbReference type="RefSeq" id="WP_057952981.1">
    <property type="nucleotide sequence ID" value="NZ_CP013118.1"/>
</dbReference>
<keyword evidence="2" id="KW-1185">Reference proteome</keyword>
<gene>
    <name evidence="1" type="ORF">L21SP5_01890</name>
</gene>
<dbReference type="AlphaFoldDB" id="A0A0S2HZG5"/>
<dbReference type="SUPFAM" id="SSF53474">
    <property type="entry name" value="alpha/beta-Hydrolases"/>
    <property type="match status" value="1"/>
</dbReference>
<sequence length="334" mass="39277">MKPLKVFLSIRPAKPMENNRFYIRSRFRKIREKHLYFKFIEHKEDKNIIKNVLRLLPSDVNIFLFQLSKKMASLKQKDVLLFIHGYHPIQKSLHLNLLNDLIDKYQNNFGAVIFFSWPNRGLIWKEDDEAAKIGQILAHDYKHLFQNLASVLNESNGHLHLMCQSFGHHILNSFLDHLEHPGKLFDQIFLMAADIPNQSLRISPPGIRVRNRIGRGEPYINYNISYLHEQCNGVHVFYDPYDVILAASQRYYLKAHDRLGKTGPRNHIHELVKAYKYEQYAENMVMGAKIKDNLPNIRILLNVLKNKYNKRHQYFYSNASVVHLVKKALPQVSP</sequence>
<proteinExistence type="predicted"/>
<accession>A0A0S2HZG5</accession>
<evidence type="ECO:0000313" key="1">
    <source>
        <dbReference type="EMBL" id="ALO15529.1"/>
    </source>
</evidence>
<dbReference type="KEGG" id="blq:L21SP5_01890"/>
<name>A0A0S2HZG5_9BACT</name>
<dbReference type="Pfam" id="PF05990">
    <property type="entry name" value="DUF900"/>
    <property type="match status" value="1"/>
</dbReference>
<dbReference type="InterPro" id="IPR029058">
    <property type="entry name" value="AB_hydrolase_fold"/>
</dbReference>
<organism evidence="1 2">
    <name type="scientific">Salinivirga cyanobacteriivorans</name>
    <dbReference type="NCBI Taxonomy" id="1307839"/>
    <lineage>
        <taxon>Bacteria</taxon>
        <taxon>Pseudomonadati</taxon>
        <taxon>Bacteroidota</taxon>
        <taxon>Bacteroidia</taxon>
        <taxon>Bacteroidales</taxon>
        <taxon>Salinivirgaceae</taxon>
        <taxon>Salinivirga</taxon>
    </lineage>
</organism>
<dbReference type="OrthoDB" id="912258at2"/>
<protein>
    <recommendedName>
        <fullName evidence="3">Alpha/beta hydrolase family protein</fullName>
    </recommendedName>
</protein>
<dbReference type="InterPro" id="IPR010297">
    <property type="entry name" value="DUF900_hydrolase"/>
</dbReference>
<dbReference type="Proteomes" id="UP000064893">
    <property type="component" value="Chromosome"/>
</dbReference>
<dbReference type="EMBL" id="CP013118">
    <property type="protein sequence ID" value="ALO15529.1"/>
    <property type="molecule type" value="Genomic_DNA"/>
</dbReference>
<reference evidence="1 2" key="1">
    <citation type="submission" date="2015-11" db="EMBL/GenBank/DDBJ databases">
        <title>Description and complete genome sequence of a novel strain predominating in hypersaline microbial mats and representing a new family of the Bacteriodetes phylum.</title>
        <authorList>
            <person name="Spring S."/>
            <person name="Bunk B."/>
            <person name="Sproer C."/>
            <person name="Klenk H.-P."/>
        </authorList>
    </citation>
    <scope>NUCLEOTIDE SEQUENCE [LARGE SCALE GENOMIC DNA]</scope>
    <source>
        <strain evidence="1 2">L21-Spi-D4</strain>
    </source>
</reference>
<evidence type="ECO:0008006" key="3">
    <source>
        <dbReference type="Google" id="ProtNLM"/>
    </source>
</evidence>
<evidence type="ECO:0000313" key="2">
    <source>
        <dbReference type="Proteomes" id="UP000064893"/>
    </source>
</evidence>